<keyword evidence="4" id="KW-0963">Cytoplasm</keyword>
<dbReference type="CDD" id="cd10210">
    <property type="entry name" value="ASKHA_NBD_Arp6"/>
    <property type="match status" value="1"/>
</dbReference>
<comment type="similarity">
    <text evidence="2">Belongs to the actin family. ARP6 subfamily.</text>
</comment>
<dbReference type="GO" id="GO:0005737">
    <property type="term" value="C:cytoplasm"/>
    <property type="evidence" value="ECO:0007669"/>
    <property type="project" value="UniProtKB-SubCell"/>
</dbReference>
<name>A0A6H0XLS7_9PEZI</name>
<dbReference type="FunFam" id="3.90.640.10:FF:000014">
    <property type="entry name" value="Putative actin-related protein 6"/>
    <property type="match status" value="1"/>
</dbReference>
<dbReference type="SMART" id="SM00268">
    <property type="entry name" value="ACTIN"/>
    <property type="match status" value="1"/>
</dbReference>
<evidence type="ECO:0000256" key="6">
    <source>
        <dbReference type="ARBA" id="ARBA00063309"/>
    </source>
</evidence>
<protein>
    <recommendedName>
        <fullName evidence="3">Actin-like protein ARP6</fullName>
    </recommendedName>
    <alternativeName>
        <fullName evidence="7">Actin-like protein arp6</fullName>
    </alternativeName>
</protein>
<dbReference type="InterPro" id="IPR043129">
    <property type="entry name" value="ATPase_NBD"/>
</dbReference>
<dbReference type="OrthoDB" id="6220758at2759"/>
<evidence type="ECO:0000256" key="1">
    <source>
        <dbReference type="ARBA" id="ARBA00004496"/>
    </source>
</evidence>
<reference evidence="8 9" key="1">
    <citation type="journal article" date="2016" name="Sci. Rep.">
        <title>Peltaster fructicola genome reveals evolution from an invasive phytopathogen to an ectophytic parasite.</title>
        <authorList>
            <person name="Xu C."/>
            <person name="Chen H."/>
            <person name="Gleason M.L."/>
            <person name="Xu J.R."/>
            <person name="Liu H."/>
            <person name="Zhang R."/>
            <person name="Sun G."/>
        </authorList>
    </citation>
    <scope>NUCLEOTIDE SEQUENCE [LARGE SCALE GENOMIC DNA]</scope>
    <source>
        <strain evidence="8 9">LNHT1506</strain>
    </source>
</reference>
<keyword evidence="9" id="KW-1185">Reference proteome</keyword>
<comment type="subunit">
    <text evidence="6">Component of the SWR1 chromatin remodeling complex.</text>
</comment>
<evidence type="ECO:0000256" key="7">
    <source>
        <dbReference type="ARBA" id="ARBA00073820"/>
    </source>
</evidence>
<evidence type="ECO:0000256" key="2">
    <source>
        <dbReference type="ARBA" id="ARBA00005665"/>
    </source>
</evidence>
<accession>A0A6H0XLS7</accession>
<proteinExistence type="inferred from homology"/>
<sequence>MARTANSKAKSLADKPAARTLVLDVGAHSIKAGYASSHTNEVSSAATACHVIPNCIARSTRDKRTYVGSQLDDCQDFGELAFRRPAEKGYIVNWEGEKAIWESSIFHDKERNLACDPTETNLLLTEAPQAPATLQRHADEMVFEEFGFASYGRVLAPVLPSYVYGSTSEPAECLLVIDVGHSHTTLTPLLSGRPLHAACRRLDIGGKTLTNQLKDHVSSRQFELQKEFFLVEQMKEDVCFVAESSQIFADSLERCWKGGLKDPRKLDTSIVVEYVLPDYEAIKRGFVREHDPSMSRRKRLGLDGVQREDFVVLGNERFTVPELLFTPSDLGMQSPGIAGMVLDCLGAIPSGMWQVFLANIVVVGATSKLPGLVNRLEADLRETVDERLLVKVKHADDPVKCIWQGGAHIASSEALMKQFCVSKAEYAEHGDAWVRGVFAGRTAR</sequence>
<evidence type="ECO:0000256" key="3">
    <source>
        <dbReference type="ARBA" id="ARBA00018633"/>
    </source>
</evidence>
<dbReference type="Gene3D" id="2.30.36.70">
    <property type="entry name" value="Actin, Chain A, domain 2"/>
    <property type="match status" value="1"/>
</dbReference>
<dbReference type="AlphaFoldDB" id="A0A6H0XLS7"/>
<evidence type="ECO:0000313" key="8">
    <source>
        <dbReference type="EMBL" id="QIW95706.1"/>
    </source>
</evidence>
<evidence type="ECO:0000256" key="4">
    <source>
        <dbReference type="ARBA" id="ARBA00022490"/>
    </source>
</evidence>
<organism evidence="8 9">
    <name type="scientific">Peltaster fructicola</name>
    <dbReference type="NCBI Taxonomy" id="286661"/>
    <lineage>
        <taxon>Eukaryota</taxon>
        <taxon>Fungi</taxon>
        <taxon>Dikarya</taxon>
        <taxon>Ascomycota</taxon>
        <taxon>Pezizomycotina</taxon>
        <taxon>Dothideomycetes</taxon>
        <taxon>Dothideomycetes incertae sedis</taxon>
        <taxon>Peltaster</taxon>
    </lineage>
</organism>
<gene>
    <name evidence="8" type="ORF">AMS68_001224</name>
</gene>
<comment type="subcellular location">
    <subcellularLocation>
        <location evidence="1">Cytoplasm</location>
    </subcellularLocation>
</comment>
<evidence type="ECO:0000256" key="5">
    <source>
        <dbReference type="ARBA" id="ARBA00025222"/>
    </source>
</evidence>
<evidence type="ECO:0000313" key="9">
    <source>
        <dbReference type="Proteomes" id="UP000503462"/>
    </source>
</evidence>
<comment type="function">
    <text evidence="5">Component of the SWR1 complex which mediates the ATP-dependent exchange of histone H2A for the H2A variant HZT1 leading to transcriptional regulation of selected genes by chromatin remodeling. Involved in chromosome stability.</text>
</comment>
<dbReference type="Proteomes" id="UP000503462">
    <property type="component" value="Chromosome 1"/>
</dbReference>
<dbReference type="Gene3D" id="3.30.420.40">
    <property type="match status" value="2"/>
</dbReference>
<dbReference type="PANTHER" id="PTHR11937">
    <property type="entry name" value="ACTIN"/>
    <property type="match status" value="1"/>
</dbReference>
<dbReference type="InterPro" id="IPR004000">
    <property type="entry name" value="Actin"/>
</dbReference>
<dbReference type="SUPFAM" id="SSF53067">
    <property type="entry name" value="Actin-like ATPase domain"/>
    <property type="match status" value="2"/>
</dbReference>
<dbReference type="Gene3D" id="3.90.640.10">
    <property type="entry name" value="Actin, Chain A, domain 4"/>
    <property type="match status" value="1"/>
</dbReference>
<dbReference type="Pfam" id="PF00022">
    <property type="entry name" value="Actin"/>
    <property type="match status" value="1"/>
</dbReference>
<dbReference type="GO" id="GO:0005634">
    <property type="term" value="C:nucleus"/>
    <property type="evidence" value="ECO:0007669"/>
    <property type="project" value="UniProtKB-ARBA"/>
</dbReference>
<dbReference type="EMBL" id="CP051139">
    <property type="protein sequence ID" value="QIW95706.1"/>
    <property type="molecule type" value="Genomic_DNA"/>
</dbReference>